<dbReference type="AlphaFoldDB" id="A0AAN7YSP6"/>
<evidence type="ECO:0000256" key="2">
    <source>
        <dbReference type="ARBA" id="ARBA00006020"/>
    </source>
</evidence>
<comment type="subcellular location">
    <subcellularLocation>
        <location evidence="1 6">Mitochondrion matrix</location>
    </subcellularLocation>
</comment>
<dbReference type="CDD" id="cd20270">
    <property type="entry name" value="Complex1_LYR_SDHAF3_LYRM10"/>
    <property type="match status" value="1"/>
</dbReference>
<dbReference type="Pfam" id="PF13233">
    <property type="entry name" value="Complex1_LYR_2"/>
    <property type="match status" value="1"/>
</dbReference>
<organism evidence="7 8">
    <name type="scientific">Dictyostelium firmibasis</name>
    <dbReference type="NCBI Taxonomy" id="79012"/>
    <lineage>
        <taxon>Eukaryota</taxon>
        <taxon>Amoebozoa</taxon>
        <taxon>Evosea</taxon>
        <taxon>Eumycetozoa</taxon>
        <taxon>Dictyostelia</taxon>
        <taxon>Dictyosteliales</taxon>
        <taxon>Dictyosteliaceae</taxon>
        <taxon>Dictyostelium</taxon>
    </lineage>
</organism>
<comment type="similarity">
    <text evidence="2 6">Belongs to the complex I LYR family. SDHAF3 subfamily.</text>
</comment>
<dbReference type="EMBL" id="JAVFKY010000004">
    <property type="protein sequence ID" value="KAK5577521.1"/>
    <property type="molecule type" value="Genomic_DNA"/>
</dbReference>
<dbReference type="Proteomes" id="UP001344447">
    <property type="component" value="Unassembled WGS sequence"/>
</dbReference>
<evidence type="ECO:0000256" key="6">
    <source>
        <dbReference type="RuleBase" id="RU368039"/>
    </source>
</evidence>
<dbReference type="GO" id="GO:0006105">
    <property type="term" value="P:succinate metabolic process"/>
    <property type="evidence" value="ECO:0007669"/>
    <property type="project" value="TreeGrafter"/>
</dbReference>
<dbReference type="GO" id="GO:0034553">
    <property type="term" value="P:mitochondrial respiratory chain complex II assembly"/>
    <property type="evidence" value="ECO:0007669"/>
    <property type="project" value="UniProtKB-UniRule"/>
</dbReference>
<accession>A0AAN7YSP6</accession>
<evidence type="ECO:0000313" key="8">
    <source>
        <dbReference type="Proteomes" id="UP001344447"/>
    </source>
</evidence>
<evidence type="ECO:0000256" key="4">
    <source>
        <dbReference type="ARBA" id="ARBA00023128"/>
    </source>
</evidence>
<gene>
    <name evidence="7" type="ORF">RB653_002464</name>
</gene>
<comment type="function">
    <text evidence="6">Plays an essential role in the assembly of succinate dehydrogenase (SDH), an enzyme complex (also referred to as respiratory complex II) that is a component of both the tricarboxylic acid (TCA) cycle and the mitochondrial electron transport chain, and which couples the oxidation of succinate to fumarate with the reduction of ubiquinone (coenzyme Q) to ubiquinol. Promotes maturation of the iron-sulfur protein subunit of the SDH catalytic dimer, protecting it from the deleterious effects of oxidants. May act together with SDHAF1.</text>
</comment>
<dbReference type="PANTHER" id="PTHR13137">
    <property type="entry name" value="DC11 ACN9 HOMOLOG"/>
    <property type="match status" value="1"/>
</dbReference>
<evidence type="ECO:0000313" key="7">
    <source>
        <dbReference type="EMBL" id="KAK5577521.1"/>
    </source>
</evidence>
<reference evidence="7 8" key="1">
    <citation type="submission" date="2023-11" db="EMBL/GenBank/DDBJ databases">
        <title>Dfirmibasis_genome.</title>
        <authorList>
            <person name="Edelbroek B."/>
            <person name="Kjellin J."/>
            <person name="Jerlstrom-Hultqvist J."/>
            <person name="Soderbom F."/>
        </authorList>
    </citation>
    <scope>NUCLEOTIDE SEQUENCE [LARGE SCALE GENOMIC DNA]</scope>
    <source>
        <strain evidence="7 8">TNS-C-14</strain>
    </source>
</reference>
<dbReference type="PANTHER" id="PTHR13137:SF6">
    <property type="entry name" value="SUCCINATE DEHYDROGENASE ASSEMBLY FACTOR 3, MITOCHONDRIAL"/>
    <property type="match status" value="1"/>
</dbReference>
<comment type="subunit">
    <text evidence="6">Interacts with the iron-sulfur protein subunit within the SDH catalytic dimer.</text>
</comment>
<evidence type="ECO:0000256" key="5">
    <source>
        <dbReference type="ARBA" id="ARBA00023186"/>
    </source>
</evidence>
<protein>
    <recommendedName>
        <fullName evidence="6">Succinate dehydrogenase assembly factor 3</fullName>
        <shortName evidence="6">SDH assembly factor 3</shortName>
        <shortName evidence="6">SDHAF3</shortName>
    </recommendedName>
</protein>
<proteinExistence type="inferred from homology"/>
<dbReference type="InterPro" id="IPR008381">
    <property type="entry name" value="SDHAF3/Sdh7"/>
</dbReference>
<evidence type="ECO:0000256" key="1">
    <source>
        <dbReference type="ARBA" id="ARBA00004305"/>
    </source>
</evidence>
<keyword evidence="3" id="KW-0809">Transit peptide</keyword>
<dbReference type="GO" id="GO:0005758">
    <property type="term" value="C:mitochondrial intermembrane space"/>
    <property type="evidence" value="ECO:0007669"/>
    <property type="project" value="TreeGrafter"/>
</dbReference>
<name>A0AAN7YSP6_9MYCE</name>
<dbReference type="GO" id="GO:0005759">
    <property type="term" value="C:mitochondrial matrix"/>
    <property type="evidence" value="ECO:0007669"/>
    <property type="project" value="UniProtKB-SubCell"/>
</dbReference>
<comment type="caution">
    <text evidence="7">The sequence shown here is derived from an EMBL/GenBank/DDBJ whole genome shotgun (WGS) entry which is preliminary data.</text>
</comment>
<evidence type="ECO:0000256" key="3">
    <source>
        <dbReference type="ARBA" id="ARBA00022946"/>
    </source>
</evidence>
<keyword evidence="8" id="KW-1185">Reference proteome</keyword>
<keyword evidence="4 6" id="KW-0496">Mitochondrion</keyword>
<sequence length="121" mass="14379">MNNLSKNDFLKLYRNILRCHRILQEPMKSMGDQYVKTEWRLHKKATPKQAIQFYEQWNEYCNLIVSNRDSILKENNDNSGNNNINIGQDLNEKQMKSLNKKQLEQLDKLKSETLTVYTPSD</sequence>
<keyword evidence="5 6" id="KW-0143">Chaperone</keyword>